<evidence type="ECO:0000256" key="1">
    <source>
        <dbReference type="SAM" id="Phobius"/>
    </source>
</evidence>
<feature type="transmembrane region" description="Helical" evidence="1">
    <location>
        <begin position="134"/>
        <end position="152"/>
    </location>
</feature>
<dbReference type="Proteomes" id="UP000800092">
    <property type="component" value="Unassembled WGS sequence"/>
</dbReference>
<keyword evidence="1" id="KW-0472">Membrane</keyword>
<evidence type="ECO:0000313" key="2">
    <source>
        <dbReference type="EMBL" id="KAF2239967.1"/>
    </source>
</evidence>
<keyword evidence="1" id="KW-1133">Transmembrane helix</keyword>
<feature type="transmembrane region" description="Helical" evidence="1">
    <location>
        <begin position="33"/>
        <end position="56"/>
    </location>
</feature>
<keyword evidence="3" id="KW-1185">Reference proteome</keyword>
<proteinExistence type="predicted"/>
<feature type="transmembrane region" description="Helical" evidence="1">
    <location>
        <begin position="68"/>
        <end position="87"/>
    </location>
</feature>
<accession>A0A6A6HPL5</accession>
<keyword evidence="1" id="KW-0812">Transmembrane</keyword>
<gene>
    <name evidence="2" type="ORF">EV356DRAFT_511271</name>
</gene>
<evidence type="ECO:0008006" key="4">
    <source>
        <dbReference type="Google" id="ProtNLM"/>
    </source>
</evidence>
<dbReference type="AlphaFoldDB" id="A0A6A6HPL5"/>
<protein>
    <recommendedName>
        <fullName evidence="4">MARVEL domain-containing protein</fullName>
    </recommendedName>
</protein>
<dbReference type="EMBL" id="ML991771">
    <property type="protein sequence ID" value="KAF2239967.1"/>
    <property type="molecule type" value="Genomic_DNA"/>
</dbReference>
<sequence length="179" mass="19369">MSTSDPTSAPPPTTNPTILTSGLLLRTLFLLEAALNLSMGFVLLVHPTSTLASLIAHPHITTTSTASLAQWLGALVLGLVPPLLQAVPNGPGQVARRRWVYGAFAWVELVLIAVWAWQVGAVGERRSGLETGKMLSTALGPVAVTLGWRVWVLGWRGEWFGLEEEEGKGGRQREEKKRQ</sequence>
<organism evidence="2 3">
    <name type="scientific">Viridothelium virens</name>
    <name type="common">Speckled blister lichen</name>
    <name type="synonym">Trypethelium virens</name>
    <dbReference type="NCBI Taxonomy" id="1048519"/>
    <lineage>
        <taxon>Eukaryota</taxon>
        <taxon>Fungi</taxon>
        <taxon>Dikarya</taxon>
        <taxon>Ascomycota</taxon>
        <taxon>Pezizomycotina</taxon>
        <taxon>Dothideomycetes</taxon>
        <taxon>Dothideomycetes incertae sedis</taxon>
        <taxon>Trypetheliales</taxon>
        <taxon>Trypetheliaceae</taxon>
        <taxon>Viridothelium</taxon>
    </lineage>
</organism>
<name>A0A6A6HPL5_VIRVR</name>
<feature type="transmembrane region" description="Helical" evidence="1">
    <location>
        <begin position="99"/>
        <end position="122"/>
    </location>
</feature>
<evidence type="ECO:0000313" key="3">
    <source>
        <dbReference type="Proteomes" id="UP000800092"/>
    </source>
</evidence>
<reference evidence="2" key="1">
    <citation type="journal article" date="2020" name="Stud. Mycol.">
        <title>101 Dothideomycetes genomes: a test case for predicting lifestyles and emergence of pathogens.</title>
        <authorList>
            <person name="Haridas S."/>
            <person name="Albert R."/>
            <person name="Binder M."/>
            <person name="Bloem J."/>
            <person name="Labutti K."/>
            <person name="Salamov A."/>
            <person name="Andreopoulos B."/>
            <person name="Baker S."/>
            <person name="Barry K."/>
            <person name="Bills G."/>
            <person name="Bluhm B."/>
            <person name="Cannon C."/>
            <person name="Castanera R."/>
            <person name="Culley D."/>
            <person name="Daum C."/>
            <person name="Ezra D."/>
            <person name="Gonzalez J."/>
            <person name="Henrissat B."/>
            <person name="Kuo A."/>
            <person name="Liang C."/>
            <person name="Lipzen A."/>
            <person name="Lutzoni F."/>
            <person name="Magnuson J."/>
            <person name="Mondo S."/>
            <person name="Nolan M."/>
            <person name="Ohm R."/>
            <person name="Pangilinan J."/>
            <person name="Park H.-J."/>
            <person name="Ramirez L."/>
            <person name="Alfaro M."/>
            <person name="Sun H."/>
            <person name="Tritt A."/>
            <person name="Yoshinaga Y."/>
            <person name="Zwiers L.-H."/>
            <person name="Turgeon B."/>
            <person name="Goodwin S."/>
            <person name="Spatafora J."/>
            <person name="Crous P."/>
            <person name="Grigoriev I."/>
        </authorList>
    </citation>
    <scope>NUCLEOTIDE SEQUENCE</scope>
    <source>
        <strain evidence="2">Tuck. ex Michener</strain>
    </source>
</reference>